<dbReference type="GeneID" id="8616805"/>
<dbReference type="OMA" id="EQMHLNI"/>
<feature type="region of interest" description="Disordered" evidence="5">
    <location>
        <begin position="355"/>
        <end position="376"/>
    </location>
</feature>
<keyword evidence="2 4" id="KW-0863">Zinc-finger</keyword>
<dbReference type="SUPFAM" id="SSF57903">
    <property type="entry name" value="FYVE/PHD zinc finger"/>
    <property type="match status" value="1"/>
</dbReference>
<sequence>MMSSEEFNTSYTKEEPLLIYRNKTEEFNILKNKYLNNNRNGEDLLLIKFKQAALNISTLLNTDSQEINRMVQNCCICGSKFGKIFNKRQKCLVCNSIVCSNCNNNSVPLSSLNIKLKETNSIVQNNSNHSQQHQQPNSVITCNVCFSSLKIMITRLDFNRQSDKSMNSDFVQFYEQMQLNILDCKKYIPTFKSLVLQIQNNASPSVSKAKSLEETIAISIKELESGIRQLKQLQGSTPKQNQVINNIKHSFATYLQTSIPEFKLTSNQFNQKLLITVDTTNSMIKSNKSQLIISNQSTGELEINQDLLNSLSLKDINDEIKNHGSSVPLGDSRSKQEVLKQLIDILNREIYNREIGNNNNNNKKGTNYTTNNNNNNNSYSNSGCESPIIESVNNSNILSSSPTPILSSIFSSFSNLLSDKKQPTTQQQQPITKQEYRPITKPSESKYSEDGQILVDGKLLSTLTLKELNDEVRIRGYAVPMEMRSKPDVYLLLKDILIDEIDNRSSIVSVVPAVCPQSGCFVTITGDNLNKKSIEITVGNLNVKPFKQNVHAIMFLSPSQPNEGEVELIISDGDLTLTKQFLFFTNSCFQTDEDISNVNDYALDMFQKSTTSPLLNNSSDSNKNTYKNNQNNVKNFNNVNNNNNNINNNNSEFYNNSSSISSSISSNNNEIKSFSRTHSRNNSYNNNNNNNNNNSSLNSSPKTASPSLRSFNNSNSGYNNNQPHQNDSFSILMSKEIGSTGETFDDIVVEMIHPTVSPLSGNKVSVQFKHPVKSNILKVNIGSGNGDNVKQLQNIEISNAGRKISFQTPPLPQGSYNIEFTQDSKVLLLENILFYDSSIPDSNNSGFTNNNNNINNYNNNNNNNYNNINNNNSFNNFNNNNFNNNSFNMNISNSNNYYYKEQPKIATSSRVLGGKKN</sequence>
<dbReference type="RefSeq" id="XP_645862.1">
    <property type="nucleotide sequence ID" value="XM_640770.1"/>
</dbReference>
<dbReference type="InterPro" id="IPR011011">
    <property type="entry name" value="Znf_FYVE_PHD"/>
</dbReference>
<evidence type="ECO:0000256" key="5">
    <source>
        <dbReference type="SAM" id="MobiDB-lite"/>
    </source>
</evidence>
<feature type="compositionally biased region" description="Low complexity" evidence="5">
    <location>
        <begin position="710"/>
        <end position="721"/>
    </location>
</feature>
<dbReference type="InterPro" id="IPR000306">
    <property type="entry name" value="Znf_FYVE"/>
</dbReference>
<organism evidence="7 8">
    <name type="scientific">Dictyostelium discoideum</name>
    <name type="common">Social amoeba</name>
    <dbReference type="NCBI Taxonomy" id="44689"/>
    <lineage>
        <taxon>Eukaryota</taxon>
        <taxon>Amoebozoa</taxon>
        <taxon>Evosea</taxon>
        <taxon>Eumycetozoa</taxon>
        <taxon>Dictyostelia</taxon>
        <taxon>Dictyosteliales</taxon>
        <taxon>Dictyosteliaceae</taxon>
        <taxon>Dictyostelium</taxon>
    </lineage>
</organism>
<evidence type="ECO:0000256" key="2">
    <source>
        <dbReference type="ARBA" id="ARBA00022771"/>
    </source>
</evidence>
<dbReference type="AlphaFoldDB" id="Q55EB9"/>
<keyword evidence="1" id="KW-0479">Metal-binding</keyword>
<dbReference type="GO" id="GO:0008270">
    <property type="term" value="F:zinc ion binding"/>
    <property type="evidence" value="ECO:0007669"/>
    <property type="project" value="UniProtKB-KW"/>
</dbReference>
<dbReference type="PaxDb" id="44689-DDB0267109"/>
<dbReference type="Pfam" id="PF01363">
    <property type="entry name" value="FYVE"/>
    <property type="match status" value="1"/>
</dbReference>
<accession>Q55EB9</accession>
<dbReference type="EMBL" id="AAFI02000005">
    <property type="protein sequence ID" value="EAL72586.1"/>
    <property type="molecule type" value="Genomic_DNA"/>
</dbReference>
<dbReference type="Proteomes" id="UP000002195">
    <property type="component" value="Unassembled WGS sequence"/>
</dbReference>
<feature type="compositionally biased region" description="Low complexity" evidence="5">
    <location>
        <begin position="621"/>
        <end position="674"/>
    </location>
</feature>
<dbReference type="VEuPathDB" id="AmoebaDB:DDB_G0270472"/>
<dbReference type="InterPro" id="IPR017455">
    <property type="entry name" value="Znf_FYVE-rel"/>
</dbReference>
<dbReference type="dictyBase" id="DDB_G0270472"/>
<evidence type="ECO:0000256" key="1">
    <source>
        <dbReference type="ARBA" id="ARBA00022723"/>
    </source>
</evidence>
<evidence type="ECO:0000313" key="8">
    <source>
        <dbReference type="Proteomes" id="UP000002195"/>
    </source>
</evidence>
<dbReference type="KEGG" id="ddi:DDB_G0270472"/>
<dbReference type="PROSITE" id="PS50178">
    <property type="entry name" value="ZF_FYVE"/>
    <property type="match status" value="1"/>
</dbReference>
<dbReference type="SMR" id="Q55EB9"/>
<dbReference type="SMART" id="SM00064">
    <property type="entry name" value="FYVE"/>
    <property type="match status" value="1"/>
</dbReference>
<keyword evidence="8" id="KW-1185">Reference proteome</keyword>
<keyword evidence="3" id="KW-0862">Zinc</keyword>
<comment type="caution">
    <text evidence="7">The sequence shown here is derived from an EMBL/GenBank/DDBJ whole genome shotgun (WGS) entry which is preliminary data.</text>
</comment>
<gene>
    <name evidence="7" type="ORF">DDB_G0270472</name>
</gene>
<feature type="compositionally biased region" description="Low complexity" evidence="5">
    <location>
        <begin position="681"/>
        <end position="700"/>
    </location>
</feature>
<dbReference type="InParanoid" id="Q55EB9"/>
<dbReference type="FunCoup" id="Q55EB9">
    <property type="interactions" value="362"/>
</dbReference>
<dbReference type="eggNOG" id="ENOG502RCFG">
    <property type="taxonomic scope" value="Eukaryota"/>
</dbReference>
<evidence type="ECO:0000313" key="7">
    <source>
        <dbReference type="EMBL" id="EAL72586.1"/>
    </source>
</evidence>
<dbReference type="InterPro" id="IPR013083">
    <property type="entry name" value="Znf_RING/FYVE/PHD"/>
</dbReference>
<evidence type="ECO:0000256" key="3">
    <source>
        <dbReference type="ARBA" id="ARBA00022833"/>
    </source>
</evidence>
<feature type="domain" description="FYVE-type" evidence="6">
    <location>
        <begin position="68"/>
        <end position="150"/>
    </location>
</feature>
<proteinExistence type="predicted"/>
<evidence type="ECO:0000259" key="6">
    <source>
        <dbReference type="PROSITE" id="PS50178"/>
    </source>
</evidence>
<dbReference type="HOGENOM" id="CLU_317721_0_0_1"/>
<dbReference type="Gene3D" id="3.30.40.10">
    <property type="entry name" value="Zinc/RING finger domain, C3HC4 (zinc finger)"/>
    <property type="match status" value="1"/>
</dbReference>
<reference evidence="7 8" key="1">
    <citation type="journal article" date="2005" name="Nature">
        <title>The genome of the social amoeba Dictyostelium discoideum.</title>
        <authorList>
            <consortium name="The Dictyostelium discoideum Sequencing Consortium"/>
            <person name="Eichinger L."/>
            <person name="Pachebat J.A."/>
            <person name="Glockner G."/>
            <person name="Rajandream M.A."/>
            <person name="Sucgang R."/>
            <person name="Berriman M."/>
            <person name="Song J."/>
            <person name="Olsen R."/>
            <person name="Szafranski K."/>
            <person name="Xu Q."/>
            <person name="Tunggal B."/>
            <person name="Kummerfeld S."/>
            <person name="Madera M."/>
            <person name="Konfortov B.A."/>
            <person name="Rivero F."/>
            <person name="Bankier A.T."/>
            <person name="Lehmann R."/>
            <person name="Hamlin N."/>
            <person name="Davies R."/>
            <person name="Gaudet P."/>
            <person name="Fey P."/>
            <person name="Pilcher K."/>
            <person name="Chen G."/>
            <person name="Saunders D."/>
            <person name="Sodergren E."/>
            <person name="Davis P."/>
            <person name="Kerhornou A."/>
            <person name="Nie X."/>
            <person name="Hall N."/>
            <person name="Anjard C."/>
            <person name="Hemphill L."/>
            <person name="Bason N."/>
            <person name="Farbrother P."/>
            <person name="Desany B."/>
            <person name="Just E."/>
            <person name="Morio T."/>
            <person name="Rost R."/>
            <person name="Churcher C."/>
            <person name="Cooper J."/>
            <person name="Haydock S."/>
            <person name="van Driessche N."/>
            <person name="Cronin A."/>
            <person name="Goodhead I."/>
            <person name="Muzny D."/>
            <person name="Mourier T."/>
            <person name="Pain A."/>
            <person name="Lu M."/>
            <person name="Harper D."/>
            <person name="Lindsay R."/>
            <person name="Hauser H."/>
            <person name="James K."/>
            <person name="Quiles M."/>
            <person name="Madan Babu M."/>
            <person name="Saito T."/>
            <person name="Buchrieser C."/>
            <person name="Wardroper A."/>
            <person name="Felder M."/>
            <person name="Thangavelu M."/>
            <person name="Johnson D."/>
            <person name="Knights A."/>
            <person name="Loulseged H."/>
            <person name="Mungall K."/>
            <person name="Oliver K."/>
            <person name="Price C."/>
            <person name="Quail M.A."/>
            <person name="Urushihara H."/>
            <person name="Hernandez J."/>
            <person name="Rabbinowitsch E."/>
            <person name="Steffen D."/>
            <person name="Sanders M."/>
            <person name="Ma J."/>
            <person name="Kohara Y."/>
            <person name="Sharp S."/>
            <person name="Simmonds M."/>
            <person name="Spiegler S."/>
            <person name="Tivey A."/>
            <person name="Sugano S."/>
            <person name="White B."/>
            <person name="Walker D."/>
            <person name="Woodward J."/>
            <person name="Winckler T."/>
            <person name="Tanaka Y."/>
            <person name="Shaulsky G."/>
            <person name="Schleicher M."/>
            <person name="Weinstock G."/>
            <person name="Rosenthal A."/>
            <person name="Cox E.C."/>
            <person name="Chisholm R.L."/>
            <person name="Gibbs R."/>
            <person name="Loomis W.F."/>
            <person name="Platzer M."/>
            <person name="Kay R.R."/>
            <person name="Williams J."/>
            <person name="Dear P.H."/>
            <person name="Noegel A.A."/>
            <person name="Barrell B."/>
            <person name="Kuspa A."/>
        </authorList>
    </citation>
    <scope>NUCLEOTIDE SEQUENCE [LARGE SCALE GENOMIC DNA]</scope>
    <source>
        <strain evidence="7 8">AX4</strain>
    </source>
</reference>
<protein>
    <submittedName>
        <fullName evidence="7">IPT/TIG domain-containing protein</fullName>
    </submittedName>
</protein>
<dbReference type="GlyGen" id="Q55EB9">
    <property type="glycosylation" value="1 site"/>
</dbReference>
<feature type="region of interest" description="Disordered" evidence="5">
    <location>
        <begin position="612"/>
        <end position="727"/>
    </location>
</feature>
<name>Q55EB9_DICDI</name>
<evidence type="ECO:0000256" key="4">
    <source>
        <dbReference type="PROSITE-ProRule" id="PRU00091"/>
    </source>
</evidence>
<dbReference type="CDD" id="cd00102">
    <property type="entry name" value="IPT"/>
    <property type="match status" value="1"/>
</dbReference>